<evidence type="ECO:0000313" key="1">
    <source>
        <dbReference type="EMBL" id="PCS04198.1"/>
    </source>
</evidence>
<reference evidence="2 3" key="2">
    <citation type="submission" date="2016-11" db="EMBL/GenBank/DDBJ databases">
        <authorList>
            <person name="Jaros S."/>
            <person name="Januszkiewicz K."/>
            <person name="Wedrychowicz H."/>
        </authorList>
    </citation>
    <scope>NUCLEOTIDE SEQUENCE [LARGE SCALE GENOMIC DNA]</scope>
    <source>
        <strain evidence="2 3">DSM 22330</strain>
    </source>
</reference>
<dbReference type="EMBL" id="JXJT01000004">
    <property type="protein sequence ID" value="PCS04198.1"/>
    <property type="molecule type" value="Genomic_DNA"/>
</dbReference>
<name>A0A1K2H4W9_9LACT</name>
<proteinExistence type="predicted"/>
<dbReference type="EMBL" id="FPKS01000001">
    <property type="protein sequence ID" value="SFZ70393.1"/>
    <property type="molecule type" value="Genomic_DNA"/>
</dbReference>
<dbReference type="STRING" id="1122154.SAMN02746068_00202"/>
<dbReference type="AlphaFoldDB" id="A0A1K2H4W9"/>
<evidence type="ECO:0000313" key="3">
    <source>
        <dbReference type="Proteomes" id="UP000185655"/>
    </source>
</evidence>
<keyword evidence="4" id="KW-1185">Reference proteome</keyword>
<reference evidence="1 4" key="1">
    <citation type="submission" date="2014-12" db="EMBL/GenBank/DDBJ databases">
        <title>Draft genome sequences of 10 type strains of Lactococcus.</title>
        <authorList>
            <person name="Sun Z."/>
            <person name="Zhong Z."/>
            <person name="Liu W."/>
            <person name="Zhang W."/>
            <person name="Zhang H."/>
        </authorList>
    </citation>
    <scope>NUCLEOTIDE SEQUENCE [LARGE SCALE GENOMIC DNA]</scope>
    <source>
        <strain evidence="1 4">DSM 22330</strain>
    </source>
</reference>
<dbReference type="Proteomes" id="UP000185655">
    <property type="component" value="Unassembled WGS sequence"/>
</dbReference>
<gene>
    <name evidence="1" type="ORF">RR45_GL001502</name>
    <name evidence="2" type="ORF">SAMN02746068_00202</name>
</gene>
<evidence type="ECO:0000313" key="4">
    <source>
        <dbReference type="Proteomes" id="UP000218979"/>
    </source>
</evidence>
<dbReference type="Proteomes" id="UP000218979">
    <property type="component" value="Unassembled WGS sequence"/>
</dbReference>
<protein>
    <submittedName>
        <fullName evidence="2">Uncharacterized protein</fullName>
    </submittedName>
</protein>
<organism evidence="2 3">
    <name type="scientific">Pseudolactococcus chungangensis CAU 28 = DSM 22330</name>
    <dbReference type="NCBI Taxonomy" id="1122154"/>
    <lineage>
        <taxon>Bacteria</taxon>
        <taxon>Bacillati</taxon>
        <taxon>Bacillota</taxon>
        <taxon>Bacilli</taxon>
        <taxon>Lactobacillales</taxon>
        <taxon>Streptococcaceae</taxon>
        <taxon>Pseudolactococcus</taxon>
    </lineage>
</organism>
<evidence type="ECO:0000313" key="2">
    <source>
        <dbReference type="EMBL" id="SFZ70393.1"/>
    </source>
</evidence>
<accession>A0A1K2H4W9</accession>
<sequence>MTDVSKSKDNQKIWGGMMQSYEELVELGLNGLEPLKIILKGYVADSLGGALVFASSDKEKAKAELERHILGSL</sequence>